<keyword evidence="2" id="KW-1185">Reference proteome</keyword>
<gene>
    <name evidence="1" type="ORF">BJ970_004364</name>
</gene>
<comment type="caution">
    <text evidence="1">The sequence shown here is derived from an EMBL/GenBank/DDBJ whole genome shotgun (WGS) entry which is preliminary data.</text>
</comment>
<evidence type="ECO:0000313" key="1">
    <source>
        <dbReference type="EMBL" id="MBB5156830.1"/>
    </source>
</evidence>
<protein>
    <submittedName>
        <fullName evidence="1">Uncharacterized protein</fullName>
    </submittedName>
</protein>
<dbReference type="EMBL" id="JACHIW010000001">
    <property type="protein sequence ID" value="MBB5156830.1"/>
    <property type="molecule type" value="Genomic_DNA"/>
</dbReference>
<accession>A0A840QAI1</accession>
<organism evidence="1 2">
    <name type="scientific">Saccharopolyspora phatthalungensis</name>
    <dbReference type="NCBI Taxonomy" id="664693"/>
    <lineage>
        <taxon>Bacteria</taxon>
        <taxon>Bacillati</taxon>
        <taxon>Actinomycetota</taxon>
        <taxon>Actinomycetes</taxon>
        <taxon>Pseudonocardiales</taxon>
        <taxon>Pseudonocardiaceae</taxon>
        <taxon>Saccharopolyspora</taxon>
    </lineage>
</organism>
<dbReference type="AlphaFoldDB" id="A0A840QAI1"/>
<dbReference type="Proteomes" id="UP000584374">
    <property type="component" value="Unassembled WGS sequence"/>
</dbReference>
<proteinExistence type="predicted"/>
<sequence length="70" mass="8228">MGGARPHDDYWDPTDPQRQDELRWYRYLIISRSRPSTHLKAFSRMEAEDLKTGPSVITDLIDHVRTKMGL</sequence>
<reference evidence="1 2" key="1">
    <citation type="submission" date="2020-08" db="EMBL/GenBank/DDBJ databases">
        <title>Sequencing the genomes of 1000 actinobacteria strains.</title>
        <authorList>
            <person name="Klenk H.-P."/>
        </authorList>
    </citation>
    <scope>NUCLEOTIDE SEQUENCE [LARGE SCALE GENOMIC DNA]</scope>
    <source>
        <strain evidence="1 2">DSM 45584</strain>
    </source>
</reference>
<name>A0A840QAI1_9PSEU</name>
<evidence type="ECO:0000313" key="2">
    <source>
        <dbReference type="Proteomes" id="UP000584374"/>
    </source>
</evidence>